<evidence type="ECO:0000313" key="6">
    <source>
        <dbReference type="EMBL" id="KUK99462.1"/>
    </source>
</evidence>
<dbReference type="GO" id="GO:0003735">
    <property type="term" value="F:structural constituent of ribosome"/>
    <property type="evidence" value="ECO:0007669"/>
    <property type="project" value="InterPro"/>
</dbReference>
<evidence type="ECO:0000256" key="2">
    <source>
        <dbReference type="ARBA" id="ARBA00022980"/>
    </source>
</evidence>
<dbReference type="GO" id="GO:0005840">
    <property type="term" value="C:ribosome"/>
    <property type="evidence" value="ECO:0007669"/>
    <property type="project" value="UniProtKB-KW"/>
</dbReference>
<sequence>MSKLTKGRKIRLAKACEQNRRVPAWVMIRTNRNVTSHPKRRNWRRSSLKV</sequence>
<dbReference type="InterPro" id="IPR020083">
    <property type="entry name" value="Ribosomal_eL39_CS"/>
</dbReference>
<dbReference type="HAMAP" id="MF_00629">
    <property type="entry name" value="Ribosomal_eL39"/>
    <property type="match status" value="1"/>
</dbReference>
<accession>A0A124G4A4</accession>
<dbReference type="InterPro" id="IPR023626">
    <property type="entry name" value="Ribosomal_eL39_dom_sf"/>
</dbReference>
<evidence type="ECO:0000256" key="4">
    <source>
        <dbReference type="ARBA" id="ARBA00035234"/>
    </source>
</evidence>
<dbReference type="Proteomes" id="UP000054598">
    <property type="component" value="Unassembled WGS sequence"/>
</dbReference>
<dbReference type="Gene3D" id="1.10.1620.10">
    <property type="entry name" value="Ribosomal protein L39e"/>
    <property type="match status" value="1"/>
</dbReference>
<comment type="caution">
    <text evidence="6">The sequence shown here is derived from an EMBL/GenBank/DDBJ whole genome shotgun (WGS) entry which is preliminary data.</text>
</comment>
<evidence type="ECO:0000256" key="1">
    <source>
        <dbReference type="ARBA" id="ARBA00009339"/>
    </source>
</evidence>
<protein>
    <recommendedName>
        <fullName evidence="4 5">Large ribosomal subunit protein eL39</fullName>
    </recommendedName>
</protein>
<dbReference type="SUPFAM" id="SSF48662">
    <property type="entry name" value="Ribosomal protein L39e"/>
    <property type="match status" value="1"/>
</dbReference>
<dbReference type="Pfam" id="PF00832">
    <property type="entry name" value="Ribosomal_L39"/>
    <property type="match status" value="1"/>
</dbReference>
<organism evidence="6 7">
    <name type="scientific">Methanoculleus marisnigri</name>
    <dbReference type="NCBI Taxonomy" id="2198"/>
    <lineage>
        <taxon>Archaea</taxon>
        <taxon>Methanobacteriati</taxon>
        <taxon>Methanobacteriota</taxon>
        <taxon>Stenosarchaea group</taxon>
        <taxon>Methanomicrobia</taxon>
        <taxon>Methanomicrobiales</taxon>
        <taxon>Methanomicrobiaceae</taxon>
        <taxon>Methanoculleus</taxon>
    </lineage>
</organism>
<name>A0A124G4A4_9EURY</name>
<reference evidence="7" key="1">
    <citation type="journal article" date="2015" name="MBio">
        <title>Genome-Resolved Metagenomic Analysis Reveals Roles for Candidate Phyla and Other Microbial Community Members in Biogeochemical Transformations in Oil Reservoirs.</title>
        <authorList>
            <person name="Hu P."/>
            <person name="Tom L."/>
            <person name="Singh A."/>
            <person name="Thomas B.C."/>
            <person name="Baker B.J."/>
            <person name="Piceno Y.M."/>
            <person name="Andersen G.L."/>
            <person name="Banfield J.F."/>
        </authorList>
    </citation>
    <scope>NUCLEOTIDE SEQUENCE [LARGE SCALE GENOMIC DNA]</scope>
</reference>
<keyword evidence="3 5" id="KW-0687">Ribonucleoprotein</keyword>
<proteinExistence type="inferred from homology"/>
<comment type="similarity">
    <text evidence="1 5">Belongs to the eukaryotic ribosomal protein eL39 family.</text>
</comment>
<dbReference type="AlphaFoldDB" id="A0A124G4A4"/>
<dbReference type="PROSITE" id="PS00051">
    <property type="entry name" value="RIBOSOMAL_L39E"/>
    <property type="match status" value="1"/>
</dbReference>
<dbReference type="NCBIfam" id="NF002316">
    <property type="entry name" value="PRK01242.1"/>
    <property type="match status" value="1"/>
</dbReference>
<gene>
    <name evidence="5" type="primary">rpl39e</name>
    <name evidence="6" type="ORF">XE10_1813</name>
</gene>
<dbReference type="InterPro" id="IPR000077">
    <property type="entry name" value="Ribosomal_eL39"/>
</dbReference>
<dbReference type="GO" id="GO:1990904">
    <property type="term" value="C:ribonucleoprotein complex"/>
    <property type="evidence" value="ECO:0007669"/>
    <property type="project" value="UniProtKB-KW"/>
</dbReference>
<dbReference type="PATRIC" id="fig|2198.3.peg.1843"/>
<dbReference type="EMBL" id="LGHE01000259">
    <property type="protein sequence ID" value="KUK99462.1"/>
    <property type="molecule type" value="Genomic_DNA"/>
</dbReference>
<evidence type="ECO:0000256" key="5">
    <source>
        <dbReference type="HAMAP-Rule" id="MF_00629"/>
    </source>
</evidence>
<evidence type="ECO:0000256" key="3">
    <source>
        <dbReference type="ARBA" id="ARBA00023274"/>
    </source>
</evidence>
<keyword evidence="2 5" id="KW-0689">Ribosomal protein</keyword>
<evidence type="ECO:0000313" key="7">
    <source>
        <dbReference type="Proteomes" id="UP000054598"/>
    </source>
</evidence>
<dbReference type="GO" id="GO:0006412">
    <property type="term" value="P:translation"/>
    <property type="evidence" value="ECO:0007669"/>
    <property type="project" value="UniProtKB-UniRule"/>
</dbReference>
<dbReference type="FunFam" id="1.10.1620.10:FF:000001">
    <property type="entry name" value="60S ribosomal protein-like L39"/>
    <property type="match status" value="1"/>
</dbReference>